<accession>A0A7J5TKE7</accession>
<keyword evidence="1" id="KW-0597">Phosphoprotein</keyword>
<dbReference type="PROSITE" id="PS50006">
    <property type="entry name" value="FHA_DOMAIN"/>
    <property type="match status" value="1"/>
</dbReference>
<gene>
    <name evidence="3" type="ORF">GBB04_01555</name>
</gene>
<name>A0A7J5TKE7_9BIFI</name>
<evidence type="ECO:0000256" key="1">
    <source>
        <dbReference type="ARBA" id="ARBA00022553"/>
    </source>
</evidence>
<evidence type="ECO:0000313" key="3">
    <source>
        <dbReference type="EMBL" id="KAB7462485.1"/>
    </source>
</evidence>
<dbReference type="EMBL" id="WDPD01000001">
    <property type="protein sequence ID" value="KAB7462485.1"/>
    <property type="molecule type" value="Genomic_DNA"/>
</dbReference>
<dbReference type="CDD" id="cd00060">
    <property type="entry name" value="FHA"/>
    <property type="match status" value="1"/>
</dbReference>
<dbReference type="InterPro" id="IPR008984">
    <property type="entry name" value="SMAD_FHA_dom_sf"/>
</dbReference>
<dbReference type="Gene3D" id="2.60.200.20">
    <property type="match status" value="1"/>
</dbReference>
<evidence type="ECO:0000313" key="4">
    <source>
        <dbReference type="Proteomes" id="UP000429211"/>
    </source>
</evidence>
<organism evidence="3 4">
    <name type="scientific">Bifidobacterium dentium</name>
    <dbReference type="NCBI Taxonomy" id="1689"/>
    <lineage>
        <taxon>Bacteria</taxon>
        <taxon>Bacillati</taxon>
        <taxon>Actinomycetota</taxon>
        <taxon>Actinomycetes</taxon>
        <taxon>Bifidobacteriales</taxon>
        <taxon>Bifidobacteriaceae</taxon>
        <taxon>Bifidobacterium</taxon>
    </lineage>
</organism>
<dbReference type="SMART" id="SM00240">
    <property type="entry name" value="FHA"/>
    <property type="match status" value="1"/>
</dbReference>
<protein>
    <submittedName>
        <fullName evidence="3">FHA domain-containing protein</fullName>
    </submittedName>
</protein>
<dbReference type="AlphaFoldDB" id="A0A7J5TKE7"/>
<dbReference type="Pfam" id="PF00498">
    <property type="entry name" value="FHA"/>
    <property type="match status" value="1"/>
</dbReference>
<evidence type="ECO:0000259" key="2">
    <source>
        <dbReference type="PROSITE" id="PS50006"/>
    </source>
</evidence>
<feature type="domain" description="FHA" evidence="2">
    <location>
        <begin position="111"/>
        <end position="165"/>
    </location>
</feature>
<reference evidence="3 4" key="1">
    <citation type="journal article" date="2019" name="Nat. Med.">
        <title>A library of human gut bacterial isolates paired with longitudinal multiomics data enables mechanistic microbiome research.</title>
        <authorList>
            <person name="Poyet M."/>
            <person name="Groussin M."/>
            <person name="Gibbons S.M."/>
            <person name="Avila-Pacheco J."/>
            <person name="Jiang X."/>
            <person name="Kearney S.M."/>
            <person name="Perrotta A.R."/>
            <person name="Berdy B."/>
            <person name="Zhao S."/>
            <person name="Lieberman T.D."/>
            <person name="Swanson P.K."/>
            <person name="Smith M."/>
            <person name="Roesemann S."/>
            <person name="Alexander J.E."/>
            <person name="Rich S.A."/>
            <person name="Livny J."/>
            <person name="Vlamakis H."/>
            <person name="Clish C."/>
            <person name="Bullock K."/>
            <person name="Deik A."/>
            <person name="Scott J."/>
            <person name="Pierce K.A."/>
            <person name="Xavier R.J."/>
            <person name="Alm E.J."/>
        </authorList>
    </citation>
    <scope>NUCLEOTIDE SEQUENCE [LARGE SCALE GENOMIC DNA]</scope>
    <source>
        <strain evidence="3 4">BIOML-A2</strain>
    </source>
</reference>
<dbReference type="SUPFAM" id="SSF49879">
    <property type="entry name" value="SMAD/FHA domain"/>
    <property type="match status" value="1"/>
</dbReference>
<comment type="caution">
    <text evidence="3">The sequence shown here is derived from an EMBL/GenBank/DDBJ whole genome shotgun (WGS) entry which is preliminary data.</text>
</comment>
<proteinExistence type="predicted"/>
<sequence length="199" mass="22286">MEHMSFLPYPPPPEPGWYDDDVTALSGAIQSESFERRQPMQDGSALSMQPVADVQVATMQTEPSQDDSEDQSIEDWDSTVLSSAFTMKQPDHVYLLHNDMTGQDVTVDISTLLGRKPSADVPEGAKSVRLEDPTRTISRNHAAISFDRDGSLWIEDYGSLNGTYLIQDDEEIKVEGRPMQLEAPATLRIGDQFFSFEER</sequence>
<dbReference type="Proteomes" id="UP000429211">
    <property type="component" value="Unassembled WGS sequence"/>
</dbReference>
<dbReference type="InterPro" id="IPR000253">
    <property type="entry name" value="FHA_dom"/>
</dbReference>